<dbReference type="Gene3D" id="2.30.250.10">
    <property type="entry name" value="Aminopeptidase i, Domain 2"/>
    <property type="match status" value="1"/>
</dbReference>
<evidence type="ECO:0000256" key="2">
    <source>
        <dbReference type="ARBA" id="ARBA00008290"/>
    </source>
</evidence>
<comment type="caution">
    <text evidence="10">The sequence shown here is derived from an EMBL/GenBank/DDBJ whole genome shotgun (WGS) entry which is preliminary data.</text>
</comment>
<dbReference type="GO" id="GO:0008270">
    <property type="term" value="F:zinc ion binding"/>
    <property type="evidence" value="ECO:0007669"/>
    <property type="project" value="InterPro"/>
</dbReference>
<dbReference type="GO" id="GO:0070006">
    <property type="term" value="F:metalloaminopeptidase activity"/>
    <property type="evidence" value="ECO:0007669"/>
    <property type="project" value="TreeGrafter"/>
</dbReference>
<dbReference type="PANTHER" id="PTHR28570">
    <property type="entry name" value="ASPARTYL AMINOPEPTIDASE"/>
    <property type="match status" value="1"/>
</dbReference>
<protein>
    <submittedName>
        <fullName evidence="10">Peptidase M18</fullName>
    </submittedName>
</protein>
<keyword evidence="3 9" id="KW-0031">Aminopeptidase</keyword>
<dbReference type="InterPro" id="IPR001948">
    <property type="entry name" value="Peptidase_M18"/>
</dbReference>
<evidence type="ECO:0000256" key="3">
    <source>
        <dbReference type="ARBA" id="ARBA00022438"/>
    </source>
</evidence>
<dbReference type="InterPro" id="IPR023358">
    <property type="entry name" value="Peptidase_M18_dom2"/>
</dbReference>
<keyword evidence="5 9" id="KW-0479">Metal-binding</keyword>
<keyword evidence="8 9" id="KW-0482">Metalloprotease</keyword>
<evidence type="ECO:0000256" key="5">
    <source>
        <dbReference type="ARBA" id="ARBA00022723"/>
    </source>
</evidence>
<dbReference type="GO" id="GO:0006508">
    <property type="term" value="P:proteolysis"/>
    <property type="evidence" value="ECO:0007669"/>
    <property type="project" value="UniProtKB-KW"/>
</dbReference>
<reference evidence="10" key="2">
    <citation type="submission" date="2023-06" db="EMBL/GenBank/DDBJ databases">
        <authorList>
            <consortium name="Lawrence Berkeley National Laboratory"/>
            <person name="Haridas S."/>
            <person name="Hensen N."/>
            <person name="Bonometti L."/>
            <person name="Westerberg I."/>
            <person name="Brannstrom I.O."/>
            <person name="Guillou S."/>
            <person name="Cros-Aarteil S."/>
            <person name="Calhoun S."/>
            <person name="Kuo A."/>
            <person name="Mondo S."/>
            <person name="Pangilinan J."/>
            <person name="Riley R."/>
            <person name="Labutti K."/>
            <person name="Andreopoulos B."/>
            <person name="Lipzen A."/>
            <person name="Chen C."/>
            <person name="Yanf M."/>
            <person name="Daum C."/>
            <person name="Ng V."/>
            <person name="Clum A."/>
            <person name="Steindorff A."/>
            <person name="Ohm R."/>
            <person name="Martin F."/>
            <person name="Silar P."/>
            <person name="Natvig D."/>
            <person name="Lalanne C."/>
            <person name="Gautier V."/>
            <person name="Ament-Velasquez S.L."/>
            <person name="Kruys A."/>
            <person name="Hutchinson M.I."/>
            <person name="Powell A.J."/>
            <person name="Barry K."/>
            <person name="Miller A.N."/>
            <person name="Grigoriev I.V."/>
            <person name="Debuchy R."/>
            <person name="Gladieux P."/>
            <person name="Thoren M.H."/>
            <person name="Johannesson H."/>
        </authorList>
    </citation>
    <scope>NUCLEOTIDE SEQUENCE</scope>
    <source>
        <strain evidence="10">CBS 958.72</strain>
    </source>
</reference>
<evidence type="ECO:0000256" key="8">
    <source>
        <dbReference type="ARBA" id="ARBA00023049"/>
    </source>
</evidence>
<keyword evidence="11" id="KW-1185">Reference proteome</keyword>
<keyword evidence="6 9" id="KW-0378">Hydrolase</keyword>
<dbReference type="PANTHER" id="PTHR28570:SF4">
    <property type="entry name" value="VACUOLAR AMINOPEPTIDASE 1"/>
    <property type="match status" value="1"/>
</dbReference>
<dbReference type="FunFam" id="2.30.250.10:FF:000001">
    <property type="entry name" value="Aspartyl aminopeptidase 1"/>
    <property type="match status" value="1"/>
</dbReference>
<evidence type="ECO:0000256" key="1">
    <source>
        <dbReference type="ARBA" id="ARBA00001947"/>
    </source>
</evidence>
<dbReference type="EMBL" id="JAULSN010000004">
    <property type="protein sequence ID" value="KAK3373613.1"/>
    <property type="molecule type" value="Genomic_DNA"/>
</dbReference>
<evidence type="ECO:0000313" key="10">
    <source>
        <dbReference type="EMBL" id="KAK3373613.1"/>
    </source>
</evidence>
<evidence type="ECO:0000256" key="7">
    <source>
        <dbReference type="ARBA" id="ARBA00022833"/>
    </source>
</evidence>
<dbReference type="Proteomes" id="UP001287356">
    <property type="component" value="Unassembled WGS sequence"/>
</dbReference>
<gene>
    <name evidence="10" type="ORF">B0T24DRAFT_649481</name>
</gene>
<dbReference type="CDD" id="cd05658">
    <property type="entry name" value="M18_DAP"/>
    <property type="match status" value="1"/>
</dbReference>
<dbReference type="GO" id="GO:0000324">
    <property type="term" value="C:fungal-type vacuole"/>
    <property type="evidence" value="ECO:0007669"/>
    <property type="project" value="TreeGrafter"/>
</dbReference>
<name>A0AAE0KB82_9PEZI</name>
<evidence type="ECO:0000256" key="6">
    <source>
        <dbReference type="ARBA" id="ARBA00022801"/>
    </source>
</evidence>
<proteinExistence type="inferred from homology"/>
<keyword evidence="4 9" id="KW-0645">Protease</keyword>
<dbReference type="SUPFAM" id="SSF101821">
    <property type="entry name" value="Aminopeptidase/glucanase lid domain"/>
    <property type="match status" value="1"/>
</dbReference>
<dbReference type="AlphaFoldDB" id="A0AAE0KB82"/>
<dbReference type="Pfam" id="PF02127">
    <property type="entry name" value="Peptidase_M18"/>
    <property type="match status" value="1"/>
</dbReference>
<organism evidence="10 11">
    <name type="scientific">Lasiosphaeria ovina</name>
    <dbReference type="NCBI Taxonomy" id="92902"/>
    <lineage>
        <taxon>Eukaryota</taxon>
        <taxon>Fungi</taxon>
        <taxon>Dikarya</taxon>
        <taxon>Ascomycota</taxon>
        <taxon>Pezizomycotina</taxon>
        <taxon>Sordariomycetes</taxon>
        <taxon>Sordariomycetidae</taxon>
        <taxon>Sordariales</taxon>
        <taxon>Lasiosphaeriaceae</taxon>
        <taxon>Lasiosphaeria</taxon>
    </lineage>
</organism>
<reference evidence="10" key="1">
    <citation type="journal article" date="2023" name="Mol. Phylogenet. Evol.">
        <title>Genome-scale phylogeny and comparative genomics of the fungal order Sordariales.</title>
        <authorList>
            <person name="Hensen N."/>
            <person name="Bonometti L."/>
            <person name="Westerberg I."/>
            <person name="Brannstrom I.O."/>
            <person name="Guillou S."/>
            <person name="Cros-Aarteil S."/>
            <person name="Calhoun S."/>
            <person name="Haridas S."/>
            <person name="Kuo A."/>
            <person name="Mondo S."/>
            <person name="Pangilinan J."/>
            <person name="Riley R."/>
            <person name="LaButti K."/>
            <person name="Andreopoulos B."/>
            <person name="Lipzen A."/>
            <person name="Chen C."/>
            <person name="Yan M."/>
            <person name="Daum C."/>
            <person name="Ng V."/>
            <person name="Clum A."/>
            <person name="Steindorff A."/>
            <person name="Ohm R.A."/>
            <person name="Martin F."/>
            <person name="Silar P."/>
            <person name="Natvig D.O."/>
            <person name="Lalanne C."/>
            <person name="Gautier V."/>
            <person name="Ament-Velasquez S.L."/>
            <person name="Kruys A."/>
            <person name="Hutchinson M.I."/>
            <person name="Powell A.J."/>
            <person name="Barry K."/>
            <person name="Miller A.N."/>
            <person name="Grigoriev I.V."/>
            <person name="Debuchy R."/>
            <person name="Gladieux P."/>
            <person name="Hiltunen Thoren M."/>
            <person name="Johannesson H."/>
        </authorList>
    </citation>
    <scope>NUCLEOTIDE SEQUENCE</scope>
    <source>
        <strain evidence="10">CBS 958.72</strain>
    </source>
</reference>
<evidence type="ECO:0000256" key="9">
    <source>
        <dbReference type="RuleBase" id="RU004386"/>
    </source>
</evidence>
<sequence length="524" mass="56012">MTRHSPQFLVARGSNMSLRSLALEQSMASRSPSSADSIFKRIVDAKDVKPEDFTKPYCDFMTGYPTVFHATEYFKETLTKAGYTELPSRDDWAGKLEPGGKYFVTRNGSSIIAFAIGKAYKAGNGVAMVAGHIDALTARLKPVSTKPVANGYVQLGVAPYASALNETWWDRDLSIGGRVIVRDPDTGKTTVKLAKLDWPIARIPTLAPHFGLAMTGHNNKETEAVPIIGLDNSDLFPASDDAATTTAAPLGGAGSFASTQPPKLVKLIAGELGIADYSTILNWELELYDSQPATVGGLDKEFIFAGRIDDKLCSWAAFMALLHAKADDDEGVIKLVALFDDEEIGSLLRQGARGNFLPITIERAVEALSASSSSGTPFGPGIIGRTYARSFLVSSDVTHAAHPNFTQTNLAGHSPRLNVGVALCVDGSAHMTTDSVSMAILDRVASLSGCVNQRHMIRNDSRSGGTVGPMLSSAMGVKAADVGIPQLSMHSVRATTGSLDPGLGLKFYKGFLDNWEKVDKEWHA</sequence>
<comment type="cofactor">
    <cofactor evidence="1">
        <name>Zn(2+)</name>
        <dbReference type="ChEBI" id="CHEBI:29105"/>
    </cofactor>
</comment>
<evidence type="ECO:0000256" key="4">
    <source>
        <dbReference type="ARBA" id="ARBA00022670"/>
    </source>
</evidence>
<evidence type="ECO:0000313" key="11">
    <source>
        <dbReference type="Proteomes" id="UP001287356"/>
    </source>
</evidence>
<accession>A0AAE0KB82</accession>
<comment type="similarity">
    <text evidence="2 9">Belongs to the peptidase M18 family.</text>
</comment>
<dbReference type="PRINTS" id="PR00932">
    <property type="entry name" value="AMINO1PTASE"/>
</dbReference>
<dbReference type="Gene3D" id="3.40.630.10">
    <property type="entry name" value="Zn peptidases"/>
    <property type="match status" value="1"/>
</dbReference>
<dbReference type="SUPFAM" id="SSF53187">
    <property type="entry name" value="Zn-dependent exopeptidases"/>
    <property type="match status" value="1"/>
</dbReference>
<keyword evidence="7 9" id="KW-0862">Zinc</keyword>